<organism evidence="1 2">
    <name type="scientific">Alginatibacterium sediminis</name>
    <dbReference type="NCBI Taxonomy" id="2164068"/>
    <lineage>
        <taxon>Bacteria</taxon>
        <taxon>Pseudomonadati</taxon>
        <taxon>Pseudomonadota</taxon>
        <taxon>Gammaproteobacteria</taxon>
        <taxon>Alteromonadales</taxon>
        <taxon>Alteromonadaceae</taxon>
        <taxon>Alginatibacterium</taxon>
    </lineage>
</organism>
<comment type="caution">
    <text evidence="1">The sequence shown here is derived from an EMBL/GenBank/DDBJ whole genome shotgun (WGS) entry which is preliminary data.</text>
</comment>
<name>A0A420E7V8_9ALTE</name>
<dbReference type="AlphaFoldDB" id="A0A420E7V8"/>
<gene>
    <name evidence="1" type="ORF">DBZ36_17750</name>
</gene>
<sequence length="79" mass="8903">MIFVSHKLSIDKQVLSKLTSNHSLNILVILPRPSSNNDFGHERHDCSCVLFSQALLFKSSDQTRTAISIIKIIVVCWAH</sequence>
<reference evidence="1 2" key="1">
    <citation type="submission" date="2018-09" db="EMBL/GenBank/DDBJ databases">
        <authorList>
            <person name="Wang Z."/>
        </authorList>
    </citation>
    <scope>NUCLEOTIDE SEQUENCE [LARGE SCALE GENOMIC DNA]</scope>
    <source>
        <strain evidence="1 2">ALS 81</strain>
    </source>
</reference>
<evidence type="ECO:0000313" key="1">
    <source>
        <dbReference type="EMBL" id="RKF14495.1"/>
    </source>
</evidence>
<dbReference type="Proteomes" id="UP000286482">
    <property type="component" value="Unassembled WGS sequence"/>
</dbReference>
<evidence type="ECO:0000313" key="2">
    <source>
        <dbReference type="Proteomes" id="UP000286482"/>
    </source>
</evidence>
<accession>A0A420E7V8</accession>
<protein>
    <submittedName>
        <fullName evidence="1">Uncharacterized protein</fullName>
    </submittedName>
</protein>
<keyword evidence="2" id="KW-1185">Reference proteome</keyword>
<dbReference type="EMBL" id="RAQO01000009">
    <property type="protein sequence ID" value="RKF14495.1"/>
    <property type="molecule type" value="Genomic_DNA"/>
</dbReference>
<proteinExistence type="predicted"/>